<comment type="caution">
    <text evidence="1">The sequence shown here is derived from an EMBL/GenBank/DDBJ whole genome shotgun (WGS) entry which is preliminary data.</text>
</comment>
<gene>
    <name evidence="1" type="ORF">SCF082_LOCUS2396</name>
</gene>
<organism evidence="1 2">
    <name type="scientific">Durusdinium trenchii</name>
    <dbReference type="NCBI Taxonomy" id="1381693"/>
    <lineage>
        <taxon>Eukaryota</taxon>
        <taxon>Sar</taxon>
        <taxon>Alveolata</taxon>
        <taxon>Dinophyceae</taxon>
        <taxon>Suessiales</taxon>
        <taxon>Symbiodiniaceae</taxon>
        <taxon>Durusdinium</taxon>
    </lineage>
</organism>
<reference evidence="1 2" key="1">
    <citation type="submission" date="2024-02" db="EMBL/GenBank/DDBJ databases">
        <authorList>
            <person name="Chen Y."/>
            <person name="Shah S."/>
            <person name="Dougan E. K."/>
            <person name="Thang M."/>
            <person name="Chan C."/>
        </authorList>
    </citation>
    <scope>NUCLEOTIDE SEQUENCE [LARGE SCALE GENOMIC DNA]</scope>
</reference>
<proteinExistence type="predicted"/>
<sequence>MREQWKSLGTTESAKSVAVGCPQFMYPNLVSGVMRGGVVAYGRAGCGQADATTRNNIPFQLGCWEMQHNPYGMSEEGVSELSEPRQTRRARLNMVFFR</sequence>
<evidence type="ECO:0000313" key="1">
    <source>
        <dbReference type="EMBL" id="CAK8990817.1"/>
    </source>
</evidence>
<keyword evidence="2" id="KW-1185">Reference proteome</keyword>
<protein>
    <submittedName>
        <fullName evidence="1">Uncharacterized protein</fullName>
    </submittedName>
</protein>
<name>A0ABP0HLN5_9DINO</name>
<accession>A0ABP0HLN5</accession>
<dbReference type="Proteomes" id="UP001642464">
    <property type="component" value="Unassembled WGS sequence"/>
</dbReference>
<evidence type="ECO:0000313" key="2">
    <source>
        <dbReference type="Proteomes" id="UP001642464"/>
    </source>
</evidence>
<dbReference type="EMBL" id="CAXAMM010001159">
    <property type="protein sequence ID" value="CAK8990817.1"/>
    <property type="molecule type" value="Genomic_DNA"/>
</dbReference>